<organism evidence="1 2">
    <name type="scientific">Ziziphus jujuba var. spinosa</name>
    <dbReference type="NCBI Taxonomy" id="714518"/>
    <lineage>
        <taxon>Eukaryota</taxon>
        <taxon>Viridiplantae</taxon>
        <taxon>Streptophyta</taxon>
        <taxon>Embryophyta</taxon>
        <taxon>Tracheophyta</taxon>
        <taxon>Spermatophyta</taxon>
        <taxon>Magnoliopsida</taxon>
        <taxon>eudicotyledons</taxon>
        <taxon>Gunneridae</taxon>
        <taxon>Pentapetalae</taxon>
        <taxon>rosids</taxon>
        <taxon>fabids</taxon>
        <taxon>Rosales</taxon>
        <taxon>Rhamnaceae</taxon>
        <taxon>Paliureae</taxon>
        <taxon>Ziziphus</taxon>
    </lineage>
</organism>
<dbReference type="Proteomes" id="UP000813462">
    <property type="component" value="Unassembled WGS sequence"/>
</dbReference>
<comment type="caution">
    <text evidence="1">The sequence shown here is derived from an EMBL/GenBank/DDBJ whole genome shotgun (WGS) entry which is preliminary data.</text>
</comment>
<protein>
    <submittedName>
        <fullName evidence="1">Uncharacterized protein</fullName>
    </submittedName>
</protein>
<reference evidence="1" key="1">
    <citation type="journal article" date="2021" name="Front. Plant Sci.">
        <title>Chromosome-Scale Genome Assembly for Chinese Sour Jujube and Insights Into Its Genome Evolution and Domestication Signature.</title>
        <authorList>
            <person name="Shen L.-Y."/>
            <person name="Luo H."/>
            <person name="Wang X.-L."/>
            <person name="Wang X.-M."/>
            <person name="Qiu X.-J."/>
            <person name="Liu H."/>
            <person name="Zhou S.-S."/>
            <person name="Jia K.-H."/>
            <person name="Nie S."/>
            <person name="Bao Y.-T."/>
            <person name="Zhang R.-G."/>
            <person name="Yun Q.-Z."/>
            <person name="Chai Y.-H."/>
            <person name="Lu J.-Y."/>
            <person name="Li Y."/>
            <person name="Zhao S.-W."/>
            <person name="Mao J.-F."/>
            <person name="Jia S.-G."/>
            <person name="Mao Y.-M."/>
        </authorList>
    </citation>
    <scope>NUCLEOTIDE SEQUENCE</scope>
    <source>
        <strain evidence="1">AT0</strain>
        <tissue evidence="1">Leaf</tissue>
    </source>
</reference>
<dbReference type="EMBL" id="JAEACU010000007">
    <property type="protein sequence ID" value="KAH7521456.1"/>
    <property type="molecule type" value="Genomic_DNA"/>
</dbReference>
<evidence type="ECO:0000313" key="2">
    <source>
        <dbReference type="Proteomes" id="UP000813462"/>
    </source>
</evidence>
<accession>A0A978V273</accession>
<name>A0A978V273_ZIZJJ</name>
<sequence length="103" mass="11406">MVVAYLGGSSELGLCDDSFALCFQIEEEVVENLWGMLGLIQIGEVVHSNFGTMAYYKIVEESNTNEFFYSLVNNAGLLEHNRASMPLLEKDAHDARIIEVSSA</sequence>
<dbReference type="AlphaFoldDB" id="A0A978V273"/>
<gene>
    <name evidence="1" type="ORF">FEM48_Zijuj07G0035000</name>
</gene>
<evidence type="ECO:0000313" key="1">
    <source>
        <dbReference type="EMBL" id="KAH7521456.1"/>
    </source>
</evidence>
<proteinExistence type="predicted"/>